<evidence type="ECO:0000256" key="4">
    <source>
        <dbReference type="ARBA" id="ARBA00022833"/>
    </source>
</evidence>
<dbReference type="PROSITE" id="PS50808">
    <property type="entry name" value="ZF_BED"/>
    <property type="match status" value="1"/>
</dbReference>
<gene>
    <name evidence="10" type="ORF">CEURO_LOCUS15622</name>
</gene>
<dbReference type="InterPro" id="IPR012337">
    <property type="entry name" value="RNaseH-like_sf"/>
</dbReference>
<evidence type="ECO:0000313" key="10">
    <source>
        <dbReference type="EMBL" id="CAH9101972.1"/>
    </source>
</evidence>
<dbReference type="GO" id="GO:0003677">
    <property type="term" value="F:DNA binding"/>
    <property type="evidence" value="ECO:0007669"/>
    <property type="project" value="UniProtKB-KW"/>
</dbReference>
<keyword evidence="11" id="KW-1185">Reference proteome</keyword>
<proteinExistence type="predicted"/>
<evidence type="ECO:0000256" key="3">
    <source>
        <dbReference type="ARBA" id="ARBA00022771"/>
    </source>
</evidence>
<comment type="subcellular location">
    <subcellularLocation>
        <location evidence="1">Nucleus</location>
    </subcellularLocation>
</comment>
<feature type="domain" description="BED-type" evidence="9">
    <location>
        <begin position="7"/>
        <end position="64"/>
    </location>
</feature>
<dbReference type="GO" id="GO:0046983">
    <property type="term" value="F:protein dimerization activity"/>
    <property type="evidence" value="ECO:0007669"/>
    <property type="project" value="InterPro"/>
</dbReference>
<dbReference type="OrthoDB" id="1253106at2759"/>
<dbReference type="PANTHER" id="PTHR32166:SF74">
    <property type="entry name" value="OS05G0256350 PROTEIN"/>
    <property type="match status" value="1"/>
</dbReference>
<keyword evidence="8" id="KW-1133">Transmembrane helix</keyword>
<dbReference type="GO" id="GO:0008270">
    <property type="term" value="F:zinc ion binding"/>
    <property type="evidence" value="ECO:0007669"/>
    <property type="project" value="UniProtKB-KW"/>
</dbReference>
<dbReference type="InterPro" id="IPR007021">
    <property type="entry name" value="DUF659"/>
</dbReference>
<evidence type="ECO:0000256" key="8">
    <source>
        <dbReference type="SAM" id="Phobius"/>
    </source>
</evidence>
<dbReference type="AlphaFoldDB" id="A0A9P0ZK16"/>
<keyword evidence="8" id="KW-0812">Transmembrane</keyword>
<reference evidence="10" key="1">
    <citation type="submission" date="2022-07" db="EMBL/GenBank/DDBJ databases">
        <authorList>
            <person name="Macas J."/>
            <person name="Novak P."/>
            <person name="Neumann P."/>
        </authorList>
    </citation>
    <scope>NUCLEOTIDE SEQUENCE</scope>
</reference>
<keyword evidence="3 7" id="KW-0863">Zinc-finger</keyword>
<dbReference type="EMBL" id="CAMAPE010000038">
    <property type="protein sequence ID" value="CAH9101972.1"/>
    <property type="molecule type" value="Genomic_DNA"/>
</dbReference>
<keyword evidence="4" id="KW-0862">Zinc</keyword>
<sequence length="772" mass="89018">MSGMQSKTTDPAWQHGEKVSQNDYTRVRCIYCEKVTTGGIYRHKQHLVGDFRCVKACDKCPQEVRIAMKEVLDAKNQRKESLKENSLGPDFDDDDVEEIECEDGTSKTSTIKGPMNLYFKSVSKEHQKLKRARGVEVTLATCKKELREKAVTAFARWMYETGLPFNCVNYKTLQSFIDAVAQHGPGMKAPTYHEVRVPYLKKEVDHVKELFKPHEDICNQYGCSLMMDKWTDRRNRAYINVLVNCSLGSYFIQSVEVSLDTVNGEKMLELFEIFVNRVGSENVVQVISDNASENVKAGKDLMEKYPVMYWTPCAAHCINLMFKDIFDLKHFQTTYKRALKLSVYIHSKTKLLNLFRKFTGKRDLVKFAKTRFATTFLTFKRLKEHTMKLIKLFNCEEFLTTNYSKEEAAKECGRIVQMPSFWNTLHEALKVGGPLMTTLRLVDGDVKPAMGYVYPAMEITKSAIAKAFNNDETKCKRVFEIIDTRWTSQLRQPLHAAAFFLNPDFFRFPGESPVSSTINSAEVVAGFYECLERLVPNEELQTKIANEVSTWELGHGLFSSSFAKRQRGVKPPVDWWTSFGASAPHLKEFAIKILSLTTSASGCERNWSVFEHLHSKRRSRLEYKRLNDLVFVKYNRALRRRWEMRDSIDPICFEYIDMANEWLSGTLDDANEELVFDDGDTLTWGDVAKFSGVHDTPYSLRRNSKGKEKVGTSKSKSKEKASTIGLLMKMRKKMKKMLGCIMMIVMTSMLWLWMKKKGTFMWRMTLWSDNTS</sequence>
<dbReference type="SUPFAM" id="SSF53098">
    <property type="entry name" value="Ribonuclease H-like"/>
    <property type="match status" value="1"/>
</dbReference>
<feature type="transmembrane region" description="Helical" evidence="8">
    <location>
        <begin position="737"/>
        <end position="754"/>
    </location>
</feature>
<evidence type="ECO:0000256" key="1">
    <source>
        <dbReference type="ARBA" id="ARBA00004123"/>
    </source>
</evidence>
<evidence type="ECO:0000256" key="7">
    <source>
        <dbReference type="PROSITE-ProRule" id="PRU00027"/>
    </source>
</evidence>
<accession>A0A9P0ZK16</accession>
<dbReference type="PANTHER" id="PTHR32166">
    <property type="entry name" value="OSJNBA0013A04.12 PROTEIN"/>
    <property type="match status" value="1"/>
</dbReference>
<protein>
    <recommendedName>
        <fullName evidence="9">BED-type domain-containing protein</fullName>
    </recommendedName>
</protein>
<dbReference type="Pfam" id="PF04937">
    <property type="entry name" value="DUF659"/>
    <property type="match status" value="1"/>
</dbReference>
<dbReference type="InterPro" id="IPR003656">
    <property type="entry name" value="Znf_BED"/>
</dbReference>
<keyword evidence="2" id="KW-0479">Metal-binding</keyword>
<evidence type="ECO:0000256" key="5">
    <source>
        <dbReference type="ARBA" id="ARBA00023125"/>
    </source>
</evidence>
<comment type="caution">
    <text evidence="10">The sequence shown here is derived from an EMBL/GenBank/DDBJ whole genome shotgun (WGS) entry which is preliminary data.</text>
</comment>
<name>A0A9P0ZK16_CUSEU</name>
<keyword evidence="6" id="KW-0539">Nucleus</keyword>
<evidence type="ECO:0000259" key="9">
    <source>
        <dbReference type="PROSITE" id="PS50808"/>
    </source>
</evidence>
<dbReference type="Proteomes" id="UP001152484">
    <property type="component" value="Unassembled WGS sequence"/>
</dbReference>
<organism evidence="10 11">
    <name type="scientific">Cuscuta europaea</name>
    <name type="common">European dodder</name>
    <dbReference type="NCBI Taxonomy" id="41803"/>
    <lineage>
        <taxon>Eukaryota</taxon>
        <taxon>Viridiplantae</taxon>
        <taxon>Streptophyta</taxon>
        <taxon>Embryophyta</taxon>
        <taxon>Tracheophyta</taxon>
        <taxon>Spermatophyta</taxon>
        <taxon>Magnoliopsida</taxon>
        <taxon>eudicotyledons</taxon>
        <taxon>Gunneridae</taxon>
        <taxon>Pentapetalae</taxon>
        <taxon>asterids</taxon>
        <taxon>lamiids</taxon>
        <taxon>Solanales</taxon>
        <taxon>Convolvulaceae</taxon>
        <taxon>Cuscuteae</taxon>
        <taxon>Cuscuta</taxon>
        <taxon>Cuscuta subgen. Cuscuta</taxon>
    </lineage>
</organism>
<dbReference type="GO" id="GO:0005634">
    <property type="term" value="C:nucleus"/>
    <property type="evidence" value="ECO:0007669"/>
    <property type="project" value="UniProtKB-SubCell"/>
</dbReference>
<evidence type="ECO:0000313" key="11">
    <source>
        <dbReference type="Proteomes" id="UP001152484"/>
    </source>
</evidence>
<dbReference type="InterPro" id="IPR008906">
    <property type="entry name" value="HATC_C_dom"/>
</dbReference>
<evidence type="ECO:0000256" key="6">
    <source>
        <dbReference type="ARBA" id="ARBA00023242"/>
    </source>
</evidence>
<keyword evidence="5" id="KW-0238">DNA-binding</keyword>
<keyword evidence="8" id="KW-0472">Membrane</keyword>
<evidence type="ECO:0000256" key="2">
    <source>
        <dbReference type="ARBA" id="ARBA00022723"/>
    </source>
</evidence>
<dbReference type="Pfam" id="PF05699">
    <property type="entry name" value="Dimer_Tnp_hAT"/>
    <property type="match status" value="1"/>
</dbReference>